<accession>A0ABY7DR02</accession>
<reference evidence="1" key="1">
    <citation type="submission" date="2022-11" db="EMBL/GenBank/DDBJ databases">
        <title>Centuries of genome instability and evolution in soft-shell clam transmissible cancer (bioRxiv).</title>
        <authorList>
            <person name="Hart S.F.M."/>
            <person name="Yonemitsu M.A."/>
            <person name="Giersch R.M."/>
            <person name="Beal B.F."/>
            <person name="Arriagada G."/>
            <person name="Davis B.W."/>
            <person name="Ostrander E.A."/>
            <person name="Goff S.P."/>
            <person name="Metzger M.J."/>
        </authorList>
    </citation>
    <scope>NUCLEOTIDE SEQUENCE</scope>
    <source>
        <strain evidence="1">MELC-2E11</strain>
        <tissue evidence="1">Siphon/mantle</tissue>
    </source>
</reference>
<organism evidence="1 2">
    <name type="scientific">Mya arenaria</name>
    <name type="common">Soft-shell clam</name>
    <dbReference type="NCBI Taxonomy" id="6604"/>
    <lineage>
        <taxon>Eukaryota</taxon>
        <taxon>Metazoa</taxon>
        <taxon>Spiralia</taxon>
        <taxon>Lophotrochozoa</taxon>
        <taxon>Mollusca</taxon>
        <taxon>Bivalvia</taxon>
        <taxon>Autobranchia</taxon>
        <taxon>Heteroconchia</taxon>
        <taxon>Euheterodonta</taxon>
        <taxon>Imparidentia</taxon>
        <taxon>Neoheterodontei</taxon>
        <taxon>Myida</taxon>
        <taxon>Myoidea</taxon>
        <taxon>Myidae</taxon>
        <taxon>Mya</taxon>
    </lineage>
</organism>
<evidence type="ECO:0000313" key="1">
    <source>
        <dbReference type="EMBL" id="WAQ99105.1"/>
    </source>
</evidence>
<name>A0ABY7DR02_MYAAR</name>
<proteinExistence type="predicted"/>
<evidence type="ECO:0000313" key="2">
    <source>
        <dbReference type="Proteomes" id="UP001164746"/>
    </source>
</evidence>
<dbReference type="Proteomes" id="UP001164746">
    <property type="component" value="Chromosome 3"/>
</dbReference>
<sequence length="79" mass="8817">MASTERCESKLSLVSNLSMIVSDTPSKHLVEITNLNPDTVTDQRKKAARDILAKYDHDSMMKISNAMTSLYDWAKAVAE</sequence>
<keyword evidence="2" id="KW-1185">Reference proteome</keyword>
<protein>
    <submittedName>
        <fullName evidence="1">Uncharacterized protein</fullName>
    </submittedName>
</protein>
<gene>
    <name evidence="1" type="ORF">MAR_023478</name>
</gene>
<dbReference type="Gene3D" id="1.20.920.60">
    <property type="match status" value="1"/>
</dbReference>
<dbReference type="EMBL" id="CP111014">
    <property type="protein sequence ID" value="WAQ99105.1"/>
    <property type="molecule type" value="Genomic_DNA"/>
</dbReference>